<protein>
    <submittedName>
        <fullName evidence="7">Aste57867_7366 protein</fullName>
    </submittedName>
</protein>
<keyword evidence="2 4" id="KW-0479">Metal-binding</keyword>
<dbReference type="GO" id="GO:0046872">
    <property type="term" value="F:metal ion binding"/>
    <property type="evidence" value="ECO:0007669"/>
    <property type="project" value="UniProtKB-KW"/>
</dbReference>
<proteinExistence type="inferred from homology"/>
<sequence length="329" mass="35354">MRRRMYSSLVCGVWNPRVEREVVSTIPSILPPSLSTVAVLGVPLDTNSSFLAGCAKAPDAIRAAFHSDSANGFSEDGTDLTLNPSITDLGNLLPAKASMSALSSAAMTVLAHDQRLLTLGGDHSITYPLVRGVRRALVARGETRLNLLHLDAHSDLYEHDVLNQGNRYSHASPFARILEDGLVSRLVQVGIRTHTAHTRMQATAYGVETHEMRHLDAASSSWTALLDGGLHFDGPLYVSIDLDVLDPAFAPGVSHYEPGGMTTRQVLSLLHRLRDLRVDLVAADIVELNPSRDVGATGEPVTGQPPPGMTAMVAAKLAKELLSHFVALK</sequence>
<evidence type="ECO:0000256" key="2">
    <source>
        <dbReference type="ARBA" id="ARBA00022723"/>
    </source>
</evidence>
<feature type="binding site" evidence="4">
    <location>
        <position position="151"/>
    </location>
    <ligand>
        <name>Mn(2+)</name>
        <dbReference type="ChEBI" id="CHEBI:29035"/>
        <label>1</label>
    </ligand>
</feature>
<comment type="similarity">
    <text evidence="1">Belongs to the arginase family. Agmatinase subfamily.</text>
</comment>
<dbReference type="GO" id="GO:0033389">
    <property type="term" value="P:putrescine biosynthetic process from arginine, via agmatine"/>
    <property type="evidence" value="ECO:0007669"/>
    <property type="project" value="TreeGrafter"/>
</dbReference>
<dbReference type="PANTHER" id="PTHR11358:SF26">
    <property type="entry name" value="GUANIDINO ACID HYDROLASE, MITOCHONDRIAL"/>
    <property type="match status" value="1"/>
</dbReference>
<dbReference type="PRINTS" id="PR00116">
    <property type="entry name" value="ARGINASE"/>
</dbReference>
<evidence type="ECO:0000256" key="5">
    <source>
        <dbReference type="RuleBase" id="RU003684"/>
    </source>
</evidence>
<dbReference type="EMBL" id="CAADRA010003930">
    <property type="protein sequence ID" value="VFT84283.1"/>
    <property type="molecule type" value="Genomic_DNA"/>
</dbReference>
<comment type="cofactor">
    <cofactor evidence="4">
        <name>Mn(2+)</name>
        <dbReference type="ChEBI" id="CHEBI:29035"/>
    </cofactor>
    <text evidence="4">Binds 2 manganese ions per subunit.</text>
</comment>
<feature type="binding site" evidence="4">
    <location>
        <position position="123"/>
    </location>
    <ligand>
        <name>Mn(2+)</name>
        <dbReference type="ChEBI" id="CHEBI:29035"/>
        <label>1</label>
    </ligand>
</feature>
<dbReference type="InterPro" id="IPR006035">
    <property type="entry name" value="Ureohydrolase"/>
</dbReference>
<dbReference type="InterPro" id="IPR020855">
    <property type="entry name" value="Ureohydrolase_Mn_BS"/>
</dbReference>
<dbReference type="SUPFAM" id="SSF52768">
    <property type="entry name" value="Arginase/deacetylase"/>
    <property type="match status" value="1"/>
</dbReference>
<name>A0A485KI86_9STRA</name>
<gene>
    <name evidence="7" type="primary">Aste57867_7366</name>
    <name evidence="6" type="ORF">As57867_007340</name>
    <name evidence="7" type="ORF">ASTE57867_7366</name>
</gene>
<dbReference type="PROSITE" id="PS51409">
    <property type="entry name" value="ARGINASE_2"/>
    <property type="match status" value="1"/>
</dbReference>
<dbReference type="InterPro" id="IPR023696">
    <property type="entry name" value="Ureohydrolase_dom_sf"/>
</dbReference>
<dbReference type="EMBL" id="VJMH01003918">
    <property type="protein sequence ID" value="KAF0704395.1"/>
    <property type="molecule type" value="Genomic_DNA"/>
</dbReference>
<reference evidence="7 8" key="1">
    <citation type="submission" date="2019-03" db="EMBL/GenBank/DDBJ databases">
        <authorList>
            <person name="Gaulin E."/>
            <person name="Dumas B."/>
        </authorList>
    </citation>
    <scope>NUCLEOTIDE SEQUENCE [LARGE SCALE GENOMIC DNA]</scope>
    <source>
        <strain evidence="7">CBS 568.67</strain>
    </source>
</reference>
<evidence type="ECO:0000256" key="4">
    <source>
        <dbReference type="PIRSR" id="PIRSR036979-1"/>
    </source>
</evidence>
<dbReference type="Proteomes" id="UP000332933">
    <property type="component" value="Unassembled WGS sequence"/>
</dbReference>
<keyword evidence="4" id="KW-0464">Manganese</keyword>
<feature type="binding site" evidence="4">
    <location>
        <position position="155"/>
    </location>
    <ligand>
        <name>Mn(2+)</name>
        <dbReference type="ChEBI" id="CHEBI:29035"/>
        <label>1</label>
    </ligand>
</feature>
<accession>A0A485KI86</accession>
<evidence type="ECO:0000313" key="8">
    <source>
        <dbReference type="Proteomes" id="UP000332933"/>
    </source>
</evidence>
<dbReference type="PROSITE" id="PS01053">
    <property type="entry name" value="ARGINASE_1"/>
    <property type="match status" value="1"/>
</dbReference>
<dbReference type="OrthoDB" id="288726at2759"/>
<keyword evidence="8" id="KW-1185">Reference proteome</keyword>
<evidence type="ECO:0000313" key="6">
    <source>
        <dbReference type="EMBL" id="KAF0704395.1"/>
    </source>
</evidence>
<feature type="binding site" evidence="4">
    <location>
        <position position="241"/>
    </location>
    <ligand>
        <name>Mn(2+)</name>
        <dbReference type="ChEBI" id="CHEBI:29035"/>
        <label>1</label>
    </ligand>
</feature>
<evidence type="ECO:0000256" key="1">
    <source>
        <dbReference type="ARBA" id="ARBA00009227"/>
    </source>
</evidence>
<organism evidence="7 8">
    <name type="scientific">Aphanomyces stellatus</name>
    <dbReference type="NCBI Taxonomy" id="120398"/>
    <lineage>
        <taxon>Eukaryota</taxon>
        <taxon>Sar</taxon>
        <taxon>Stramenopiles</taxon>
        <taxon>Oomycota</taxon>
        <taxon>Saprolegniomycetes</taxon>
        <taxon>Saprolegniales</taxon>
        <taxon>Verrucalvaceae</taxon>
        <taxon>Aphanomyces</taxon>
    </lineage>
</organism>
<feature type="binding site" evidence="4">
    <location>
        <position position="243"/>
    </location>
    <ligand>
        <name>Mn(2+)</name>
        <dbReference type="ChEBI" id="CHEBI:29035"/>
        <label>1</label>
    </ligand>
</feature>
<dbReference type="PANTHER" id="PTHR11358">
    <property type="entry name" value="ARGINASE/AGMATINASE"/>
    <property type="match status" value="1"/>
</dbReference>
<evidence type="ECO:0000313" key="7">
    <source>
        <dbReference type="EMBL" id="VFT84283.1"/>
    </source>
</evidence>
<dbReference type="Pfam" id="PF00491">
    <property type="entry name" value="Arginase"/>
    <property type="match status" value="1"/>
</dbReference>
<keyword evidence="3 5" id="KW-0378">Hydrolase</keyword>
<feature type="binding site" evidence="4">
    <location>
        <position position="153"/>
    </location>
    <ligand>
        <name>Mn(2+)</name>
        <dbReference type="ChEBI" id="CHEBI:29035"/>
        <label>1</label>
    </ligand>
</feature>
<dbReference type="PIRSF" id="PIRSF036979">
    <property type="entry name" value="Arginase"/>
    <property type="match status" value="1"/>
</dbReference>
<dbReference type="AlphaFoldDB" id="A0A485KI86"/>
<evidence type="ECO:0000256" key="3">
    <source>
        <dbReference type="ARBA" id="ARBA00022801"/>
    </source>
</evidence>
<dbReference type="GO" id="GO:0008783">
    <property type="term" value="F:agmatinase activity"/>
    <property type="evidence" value="ECO:0007669"/>
    <property type="project" value="TreeGrafter"/>
</dbReference>
<reference evidence="6" key="2">
    <citation type="submission" date="2019-06" db="EMBL/GenBank/DDBJ databases">
        <title>Genomics analysis of Aphanomyces spp. identifies a new class of oomycete effector associated with host adaptation.</title>
        <authorList>
            <person name="Gaulin E."/>
        </authorList>
    </citation>
    <scope>NUCLEOTIDE SEQUENCE</scope>
    <source>
        <strain evidence="6">CBS 578.67</strain>
    </source>
</reference>
<dbReference type="Gene3D" id="3.40.800.10">
    <property type="entry name" value="Ureohydrolase domain"/>
    <property type="match status" value="1"/>
</dbReference>